<organism evidence="1 2">
    <name type="scientific">Ornithinimicrobium kibberense</name>
    <dbReference type="NCBI Taxonomy" id="282060"/>
    <lineage>
        <taxon>Bacteria</taxon>
        <taxon>Bacillati</taxon>
        <taxon>Actinomycetota</taxon>
        <taxon>Actinomycetes</taxon>
        <taxon>Micrococcales</taxon>
        <taxon>Ornithinimicrobiaceae</taxon>
        <taxon>Ornithinimicrobium</taxon>
    </lineage>
</organism>
<dbReference type="InterPro" id="IPR016181">
    <property type="entry name" value="Acyl_CoA_acyltransferase"/>
</dbReference>
<evidence type="ECO:0000313" key="2">
    <source>
        <dbReference type="Proteomes" id="UP001589613"/>
    </source>
</evidence>
<accession>A0ABV5V441</accession>
<name>A0ABV5V441_9MICO</name>
<keyword evidence="2" id="KW-1185">Reference proteome</keyword>
<evidence type="ECO:0008006" key="3">
    <source>
        <dbReference type="Google" id="ProtNLM"/>
    </source>
</evidence>
<dbReference type="RefSeq" id="WP_141339294.1">
    <property type="nucleotide sequence ID" value="NZ_JBHMAX010000020.1"/>
</dbReference>
<reference evidence="1 2" key="1">
    <citation type="submission" date="2024-09" db="EMBL/GenBank/DDBJ databases">
        <authorList>
            <person name="Sun Q."/>
            <person name="Mori K."/>
        </authorList>
    </citation>
    <scope>NUCLEOTIDE SEQUENCE [LARGE SCALE GENOMIC DNA]</scope>
    <source>
        <strain evidence="1 2">JCM 12763</strain>
    </source>
</reference>
<dbReference type="Proteomes" id="UP001589613">
    <property type="component" value="Unassembled WGS sequence"/>
</dbReference>
<dbReference type="EMBL" id="JBHMAX010000020">
    <property type="protein sequence ID" value="MFB9732571.1"/>
    <property type="molecule type" value="Genomic_DNA"/>
</dbReference>
<sequence length="158" mass="16771">MPSLGQEAARVRVRPVLEDEALLLGALHLQALRRAGRKPDPGPPSHVQAFAAAWRVRSADLPAWVGECDGQHVGMVVCQVPLLPALGAGVPQLLSLSCLGGHEEAVALAMVRAVVSWFGRQGHLSVDVADDVRLPAAVLDAARADVLPRRRVSLPTRP</sequence>
<protein>
    <recommendedName>
        <fullName evidence="3">GNAT family N-acetyltransferase</fullName>
    </recommendedName>
</protein>
<gene>
    <name evidence="1" type="ORF">ACFFN0_11020</name>
</gene>
<proteinExistence type="predicted"/>
<evidence type="ECO:0000313" key="1">
    <source>
        <dbReference type="EMBL" id="MFB9732571.1"/>
    </source>
</evidence>
<comment type="caution">
    <text evidence="1">The sequence shown here is derived from an EMBL/GenBank/DDBJ whole genome shotgun (WGS) entry which is preliminary data.</text>
</comment>
<dbReference type="SUPFAM" id="SSF55729">
    <property type="entry name" value="Acyl-CoA N-acyltransferases (Nat)"/>
    <property type="match status" value="1"/>
</dbReference>